<dbReference type="OrthoDB" id="2134456at2759"/>
<protein>
    <submittedName>
        <fullName evidence="1">Uncharacterized protein</fullName>
    </submittedName>
</protein>
<gene>
    <name evidence="1" type="ORF">BCR33DRAFT_767849</name>
</gene>
<dbReference type="Proteomes" id="UP000193642">
    <property type="component" value="Unassembled WGS sequence"/>
</dbReference>
<dbReference type="EMBL" id="MCGO01000034">
    <property type="protein sequence ID" value="ORY40659.1"/>
    <property type="molecule type" value="Genomic_DNA"/>
</dbReference>
<name>A0A1Y2C0W6_9FUNG</name>
<reference evidence="1 2" key="1">
    <citation type="submission" date="2016-07" db="EMBL/GenBank/DDBJ databases">
        <title>Pervasive Adenine N6-methylation of Active Genes in Fungi.</title>
        <authorList>
            <consortium name="DOE Joint Genome Institute"/>
            <person name="Mondo S.J."/>
            <person name="Dannebaum R.O."/>
            <person name="Kuo R.C."/>
            <person name="Labutti K."/>
            <person name="Haridas S."/>
            <person name="Kuo A."/>
            <person name="Salamov A."/>
            <person name="Ahrendt S.R."/>
            <person name="Lipzen A."/>
            <person name="Sullivan W."/>
            <person name="Andreopoulos W.B."/>
            <person name="Clum A."/>
            <person name="Lindquist E."/>
            <person name="Daum C."/>
            <person name="Ramamoorthy G.K."/>
            <person name="Gryganskyi A."/>
            <person name="Culley D."/>
            <person name="Magnuson J.K."/>
            <person name="James T.Y."/>
            <person name="O'Malley M.A."/>
            <person name="Stajich J.E."/>
            <person name="Spatafora J.W."/>
            <person name="Visel A."/>
            <person name="Grigoriev I.V."/>
        </authorList>
    </citation>
    <scope>NUCLEOTIDE SEQUENCE [LARGE SCALE GENOMIC DNA]</scope>
    <source>
        <strain evidence="1 2">JEL800</strain>
    </source>
</reference>
<dbReference type="AlphaFoldDB" id="A0A1Y2C0W6"/>
<sequence>MSERLFKLMVSKVDDIVTVEWKMDWSEVHLVSSGAAWADHSAVSLFLLNPNSKLTLHFPCRFLLEQSRIEDNGSSDWRKNPGRTANQYHERFSRALNLDSMAQISEAIKAGAVVATEAGGFHARNSKIAQQTKRLIAFTWSTGKTPEKSGWDAGYLEQMQRTTSSYWSTFY</sequence>
<comment type="caution">
    <text evidence="1">The sequence shown here is derived from an EMBL/GenBank/DDBJ whole genome shotgun (WGS) entry which is preliminary data.</text>
</comment>
<accession>A0A1Y2C0W6</accession>
<keyword evidence="2" id="KW-1185">Reference proteome</keyword>
<evidence type="ECO:0000313" key="1">
    <source>
        <dbReference type="EMBL" id="ORY40659.1"/>
    </source>
</evidence>
<proteinExistence type="predicted"/>
<organism evidence="1 2">
    <name type="scientific">Rhizoclosmatium globosum</name>
    <dbReference type="NCBI Taxonomy" id="329046"/>
    <lineage>
        <taxon>Eukaryota</taxon>
        <taxon>Fungi</taxon>
        <taxon>Fungi incertae sedis</taxon>
        <taxon>Chytridiomycota</taxon>
        <taxon>Chytridiomycota incertae sedis</taxon>
        <taxon>Chytridiomycetes</taxon>
        <taxon>Chytridiales</taxon>
        <taxon>Chytriomycetaceae</taxon>
        <taxon>Rhizoclosmatium</taxon>
    </lineage>
</organism>
<evidence type="ECO:0000313" key="2">
    <source>
        <dbReference type="Proteomes" id="UP000193642"/>
    </source>
</evidence>